<dbReference type="InterPro" id="IPR051333">
    <property type="entry name" value="CLIP_Serine_Protease"/>
</dbReference>
<gene>
    <name evidence="8" type="ORF">KPH14_006435</name>
</gene>
<accession>A0AAD9RRE3</accession>
<organism evidence="8 9">
    <name type="scientific">Odynerus spinipes</name>
    <dbReference type="NCBI Taxonomy" id="1348599"/>
    <lineage>
        <taxon>Eukaryota</taxon>
        <taxon>Metazoa</taxon>
        <taxon>Ecdysozoa</taxon>
        <taxon>Arthropoda</taxon>
        <taxon>Hexapoda</taxon>
        <taxon>Insecta</taxon>
        <taxon>Pterygota</taxon>
        <taxon>Neoptera</taxon>
        <taxon>Endopterygota</taxon>
        <taxon>Hymenoptera</taxon>
        <taxon>Apocrita</taxon>
        <taxon>Aculeata</taxon>
        <taxon>Vespoidea</taxon>
        <taxon>Vespidae</taxon>
        <taxon>Eumeninae</taxon>
        <taxon>Odynerus</taxon>
    </lineage>
</organism>
<dbReference type="Pfam" id="PF00089">
    <property type="entry name" value="Trypsin"/>
    <property type="match status" value="1"/>
</dbReference>
<keyword evidence="1 2" id="KW-1015">Disulfide bond</keyword>
<keyword evidence="5" id="KW-0732">Signal</keyword>
<dbReference type="SMART" id="SM00020">
    <property type="entry name" value="Tryp_SPc"/>
    <property type="match status" value="1"/>
</dbReference>
<feature type="disulfide bond" evidence="2">
    <location>
        <begin position="133"/>
        <end position="151"/>
    </location>
</feature>
<dbReference type="SUPFAM" id="SSF57535">
    <property type="entry name" value="Complement control module/SCR domain"/>
    <property type="match status" value="1"/>
</dbReference>
<feature type="chain" id="PRO_5041922742" evidence="5">
    <location>
        <begin position="25"/>
        <end position="574"/>
    </location>
</feature>
<dbReference type="CDD" id="cd00033">
    <property type="entry name" value="CCP"/>
    <property type="match status" value="1"/>
</dbReference>
<keyword evidence="3" id="KW-0768">Sushi</keyword>
<feature type="disulfide bond" evidence="2">
    <location>
        <begin position="145"/>
        <end position="160"/>
    </location>
</feature>
<evidence type="ECO:0000256" key="4">
    <source>
        <dbReference type="SAM" id="MobiDB-lite"/>
    </source>
</evidence>
<dbReference type="Pfam" id="PF00084">
    <property type="entry name" value="Sushi"/>
    <property type="match status" value="1"/>
</dbReference>
<feature type="domain" description="Sushi" evidence="7">
    <location>
        <begin position="168"/>
        <end position="235"/>
    </location>
</feature>
<keyword evidence="9" id="KW-1185">Reference proteome</keyword>
<reference evidence="8" key="1">
    <citation type="submission" date="2021-08" db="EMBL/GenBank/DDBJ databases">
        <authorList>
            <person name="Misof B."/>
            <person name="Oliver O."/>
            <person name="Podsiadlowski L."/>
            <person name="Donath A."/>
            <person name="Peters R."/>
            <person name="Mayer C."/>
            <person name="Rust J."/>
            <person name="Gunkel S."/>
            <person name="Lesny P."/>
            <person name="Martin S."/>
            <person name="Oeyen J.P."/>
            <person name="Petersen M."/>
            <person name="Panagiotis P."/>
            <person name="Wilbrandt J."/>
            <person name="Tanja T."/>
        </authorList>
    </citation>
    <scope>NUCLEOTIDE SEQUENCE</scope>
    <source>
        <strain evidence="8">GBR_01_08_01A</strain>
        <tissue evidence="8">Thorax + abdomen</tissue>
    </source>
</reference>
<dbReference type="SUPFAM" id="SSF57424">
    <property type="entry name" value="LDL receptor-like module"/>
    <property type="match status" value="1"/>
</dbReference>
<dbReference type="AlphaFoldDB" id="A0AAD9RRE3"/>
<evidence type="ECO:0000313" key="8">
    <source>
        <dbReference type="EMBL" id="KAK2583973.1"/>
    </source>
</evidence>
<proteinExistence type="predicted"/>
<dbReference type="PROSITE" id="PS01209">
    <property type="entry name" value="LDLRA_1"/>
    <property type="match status" value="1"/>
</dbReference>
<feature type="compositionally biased region" description="Gly residues" evidence="4">
    <location>
        <begin position="42"/>
        <end position="88"/>
    </location>
</feature>
<comment type="caution">
    <text evidence="8">The sequence shown here is derived from an EMBL/GenBank/DDBJ whole genome shotgun (WGS) entry which is preliminary data.</text>
</comment>
<dbReference type="SMART" id="SM00192">
    <property type="entry name" value="LDLa"/>
    <property type="match status" value="1"/>
</dbReference>
<dbReference type="Pfam" id="PF00057">
    <property type="entry name" value="Ldl_recept_a"/>
    <property type="match status" value="1"/>
</dbReference>
<dbReference type="EMBL" id="JAIFRP010000026">
    <property type="protein sequence ID" value="KAK2583973.1"/>
    <property type="molecule type" value="Genomic_DNA"/>
</dbReference>
<dbReference type="CDD" id="cd00112">
    <property type="entry name" value="LDLa"/>
    <property type="match status" value="1"/>
</dbReference>
<dbReference type="Gene3D" id="2.10.70.10">
    <property type="entry name" value="Complement Module, domain 1"/>
    <property type="match status" value="1"/>
</dbReference>
<dbReference type="PROSITE" id="PS50068">
    <property type="entry name" value="LDLRA_2"/>
    <property type="match status" value="1"/>
</dbReference>
<dbReference type="GO" id="GO:0006508">
    <property type="term" value="P:proteolysis"/>
    <property type="evidence" value="ECO:0007669"/>
    <property type="project" value="InterPro"/>
</dbReference>
<dbReference type="PANTHER" id="PTHR24260:SF136">
    <property type="entry name" value="GH08193P-RELATED"/>
    <property type="match status" value="1"/>
</dbReference>
<comment type="caution">
    <text evidence="3">Lacks conserved residue(s) required for the propagation of feature annotation.</text>
</comment>
<dbReference type="InterPro" id="IPR001314">
    <property type="entry name" value="Peptidase_S1A"/>
</dbReference>
<dbReference type="CDD" id="cd00190">
    <property type="entry name" value="Tryp_SPc"/>
    <property type="match status" value="1"/>
</dbReference>
<dbReference type="Gene3D" id="2.40.10.10">
    <property type="entry name" value="Trypsin-like serine proteases"/>
    <property type="match status" value="1"/>
</dbReference>
<dbReference type="InterPro" id="IPR009003">
    <property type="entry name" value="Peptidase_S1_PA"/>
</dbReference>
<dbReference type="Proteomes" id="UP001258017">
    <property type="component" value="Unassembled WGS sequence"/>
</dbReference>
<dbReference type="PROSITE" id="PS50240">
    <property type="entry name" value="TRYPSIN_DOM"/>
    <property type="match status" value="1"/>
</dbReference>
<dbReference type="InterPro" id="IPR043504">
    <property type="entry name" value="Peptidase_S1_PA_chymotrypsin"/>
</dbReference>
<evidence type="ECO:0000313" key="9">
    <source>
        <dbReference type="Proteomes" id="UP001258017"/>
    </source>
</evidence>
<dbReference type="GO" id="GO:0004252">
    <property type="term" value="F:serine-type endopeptidase activity"/>
    <property type="evidence" value="ECO:0007669"/>
    <property type="project" value="InterPro"/>
</dbReference>
<dbReference type="InterPro" id="IPR000436">
    <property type="entry name" value="Sushi_SCR_CCP_dom"/>
</dbReference>
<dbReference type="PROSITE" id="PS50923">
    <property type="entry name" value="SUSHI"/>
    <property type="match status" value="1"/>
</dbReference>
<feature type="domain" description="Peptidase S1" evidence="6">
    <location>
        <begin position="330"/>
        <end position="573"/>
    </location>
</feature>
<dbReference type="PROSITE" id="PS00134">
    <property type="entry name" value="TRYPSIN_HIS"/>
    <property type="match status" value="1"/>
</dbReference>
<dbReference type="InterPro" id="IPR035976">
    <property type="entry name" value="Sushi/SCR/CCP_sf"/>
</dbReference>
<evidence type="ECO:0000259" key="6">
    <source>
        <dbReference type="PROSITE" id="PS50240"/>
    </source>
</evidence>
<dbReference type="InterPro" id="IPR018114">
    <property type="entry name" value="TRYPSIN_HIS"/>
</dbReference>
<feature type="signal peptide" evidence="5">
    <location>
        <begin position="1"/>
        <end position="24"/>
    </location>
</feature>
<dbReference type="InterPro" id="IPR001254">
    <property type="entry name" value="Trypsin_dom"/>
</dbReference>
<evidence type="ECO:0000256" key="1">
    <source>
        <dbReference type="ARBA" id="ARBA00023157"/>
    </source>
</evidence>
<evidence type="ECO:0000259" key="7">
    <source>
        <dbReference type="PROSITE" id="PS50923"/>
    </source>
</evidence>
<dbReference type="InterPro" id="IPR023415">
    <property type="entry name" value="LDLR_class-A_CS"/>
</dbReference>
<reference evidence="8" key="2">
    <citation type="journal article" date="2023" name="Commun. Biol.">
        <title>Intrasexual cuticular hydrocarbon dimorphism in a wasp sheds light on hydrocarbon biosynthesis genes in Hymenoptera.</title>
        <authorList>
            <person name="Moris V.C."/>
            <person name="Podsiadlowski L."/>
            <person name="Martin S."/>
            <person name="Oeyen J.P."/>
            <person name="Donath A."/>
            <person name="Petersen M."/>
            <person name="Wilbrandt J."/>
            <person name="Misof B."/>
            <person name="Liedtke D."/>
            <person name="Thamm M."/>
            <person name="Scheiner R."/>
            <person name="Schmitt T."/>
            <person name="Niehuis O."/>
        </authorList>
    </citation>
    <scope>NUCLEOTIDE SEQUENCE</scope>
    <source>
        <strain evidence="8">GBR_01_08_01A</strain>
    </source>
</reference>
<dbReference type="InterPro" id="IPR002172">
    <property type="entry name" value="LDrepeatLR_classA_rpt"/>
</dbReference>
<feature type="region of interest" description="Disordered" evidence="4">
    <location>
        <begin position="23"/>
        <end position="121"/>
    </location>
</feature>
<evidence type="ECO:0000256" key="5">
    <source>
        <dbReference type="SAM" id="SignalP"/>
    </source>
</evidence>
<dbReference type="InterPro" id="IPR036055">
    <property type="entry name" value="LDL_receptor-like_sf"/>
</dbReference>
<dbReference type="SMART" id="SM00032">
    <property type="entry name" value="CCP"/>
    <property type="match status" value="2"/>
</dbReference>
<dbReference type="PRINTS" id="PR00722">
    <property type="entry name" value="CHYMOTRYPSIN"/>
</dbReference>
<sequence length="574" mass="63970">MIVVRVALYVVALSFLIFIPSSHGEESNRRLKRGNGKLPPGLSGGGPPGHNRGGPPGHYDGGPPGYNRGGPPGLSGGGPPGHNRGGPPGHNKGKPSGWKEKDDFDNEGGPRPWDTDNNYGQQGRKCRTDEFQCGNDDCLPIRWRCNGNVECRDGSDERNCVRPPSSRSGCVLPPQPESGEYKLLPCDAPCRMKAGDKVPIDSILVYSCHDRSVLRGNASSTCIDNEWSEIPTCEKTCSPLESTTVDISCTYQERTVSCSEHVRPGTRAKLSCKQSYNLPPNYDPVYREIVCLENAIWDRTAFECLPACGIAVPYAYFADDESSKKTEYFFPWFVGVYERNPKDEYQHICGGSLISNDLVLSAAHCFYDETRRTVEDSSRYYVAAGKYYRSWETKEKYTQKLRVEKVILRDRYIGLEGNYAADIAILKLVKPFDLSALVGLVCLDWDNVYEDKQLQSGHVGKVVGWGKQIDGTYSETLQDIDVPYVSYNQCLTIVPLNFRGYITSDKFCAGNVNGTNLCEGHSGSGLFFKMQGLWYVRGIVSVSPRKSNTCDYNSYVGFTYVSHFRDWIRSIYLL</sequence>
<dbReference type="PANTHER" id="PTHR24260">
    <property type="match status" value="1"/>
</dbReference>
<feature type="disulfide bond" evidence="2">
    <location>
        <begin position="126"/>
        <end position="138"/>
    </location>
</feature>
<evidence type="ECO:0000256" key="2">
    <source>
        <dbReference type="PROSITE-ProRule" id="PRU00124"/>
    </source>
</evidence>
<protein>
    <submittedName>
        <fullName evidence="8">Uncharacterized protein</fullName>
    </submittedName>
</protein>
<name>A0AAD9RRE3_9HYME</name>
<dbReference type="SUPFAM" id="SSF50494">
    <property type="entry name" value="Trypsin-like serine proteases"/>
    <property type="match status" value="1"/>
</dbReference>
<evidence type="ECO:0000256" key="3">
    <source>
        <dbReference type="PROSITE-ProRule" id="PRU00302"/>
    </source>
</evidence>
<dbReference type="Gene3D" id="4.10.400.10">
    <property type="entry name" value="Low-density Lipoprotein Receptor"/>
    <property type="match status" value="1"/>
</dbReference>